<keyword evidence="2" id="KW-1185">Reference proteome</keyword>
<dbReference type="EMBL" id="SJPW01000010">
    <property type="protein sequence ID" value="TWU44706.1"/>
    <property type="molecule type" value="Genomic_DNA"/>
</dbReference>
<name>A0A5C6EB35_9BACT</name>
<proteinExistence type="predicted"/>
<protein>
    <submittedName>
        <fullName evidence="1">Uncharacterized protein</fullName>
    </submittedName>
</protein>
<comment type="caution">
    <text evidence="1">The sequence shown here is derived from an EMBL/GenBank/DDBJ whole genome shotgun (WGS) entry which is preliminary data.</text>
</comment>
<gene>
    <name evidence="1" type="ORF">Poly51_59750</name>
</gene>
<sequence>MLPKDKLLCCCPHCSKRMTAPVLSAGKNAKCKQCGKTFLIEPVNSQLASTESVHVPNTQTAIARRFDLNHFLGEFGTYPLAKLIESYGAIEGRLFESLLDDAVSILKNVDFHPVGELFRHGQDGRLFQVAKDYVTQERSLVIAIREIDTSEDTIVTTRDVNHIGLIRSIRVVAPKQMMLVANEIAEGLAGHLDAAYTALQACFLGHAEEFHSTSLRFMNQIFAAHLSKSGFDALANDFWFVVFEKDAGYYSFDADTLENALQHYRKNQDAVISPFEFTIWMATHQLPFGESLSAAALNEGKTLQQSFATAKFIESAQRFWRANKRLIGNDYAVSPVAQSGNYSVTMAYAAEYRTTFEPVIEMATPALERAFQDNIKNCSLWVKTVKGFRSRVSNLAVSDLITDLIAKYAAEMTKGM</sequence>
<dbReference type="RefSeq" id="WP_146462359.1">
    <property type="nucleotide sequence ID" value="NZ_SJPW01000010.1"/>
</dbReference>
<dbReference type="AlphaFoldDB" id="A0A5C6EB35"/>
<dbReference type="Proteomes" id="UP000318288">
    <property type="component" value="Unassembled WGS sequence"/>
</dbReference>
<reference evidence="1 2" key="1">
    <citation type="submission" date="2019-02" db="EMBL/GenBank/DDBJ databases">
        <title>Deep-cultivation of Planctomycetes and their phenomic and genomic characterization uncovers novel biology.</title>
        <authorList>
            <person name="Wiegand S."/>
            <person name="Jogler M."/>
            <person name="Boedeker C."/>
            <person name="Pinto D."/>
            <person name="Vollmers J."/>
            <person name="Rivas-Marin E."/>
            <person name="Kohn T."/>
            <person name="Peeters S.H."/>
            <person name="Heuer A."/>
            <person name="Rast P."/>
            <person name="Oberbeckmann S."/>
            <person name="Bunk B."/>
            <person name="Jeske O."/>
            <person name="Meyerdierks A."/>
            <person name="Storesund J.E."/>
            <person name="Kallscheuer N."/>
            <person name="Luecker S."/>
            <person name="Lage O.M."/>
            <person name="Pohl T."/>
            <person name="Merkel B.J."/>
            <person name="Hornburger P."/>
            <person name="Mueller R.-W."/>
            <person name="Bruemmer F."/>
            <person name="Labrenz M."/>
            <person name="Spormann A.M."/>
            <person name="Op Den Camp H."/>
            <person name="Overmann J."/>
            <person name="Amann R."/>
            <person name="Jetten M.S.M."/>
            <person name="Mascher T."/>
            <person name="Medema M.H."/>
            <person name="Devos D.P."/>
            <person name="Kaster A.-K."/>
            <person name="Ovreas L."/>
            <person name="Rohde M."/>
            <person name="Galperin M.Y."/>
            <person name="Jogler C."/>
        </authorList>
    </citation>
    <scope>NUCLEOTIDE SEQUENCE [LARGE SCALE GENOMIC DNA]</scope>
    <source>
        <strain evidence="1 2">Poly51</strain>
    </source>
</reference>
<organism evidence="1 2">
    <name type="scientific">Rubripirellula tenax</name>
    <dbReference type="NCBI Taxonomy" id="2528015"/>
    <lineage>
        <taxon>Bacteria</taxon>
        <taxon>Pseudomonadati</taxon>
        <taxon>Planctomycetota</taxon>
        <taxon>Planctomycetia</taxon>
        <taxon>Pirellulales</taxon>
        <taxon>Pirellulaceae</taxon>
        <taxon>Rubripirellula</taxon>
    </lineage>
</organism>
<evidence type="ECO:0000313" key="1">
    <source>
        <dbReference type="EMBL" id="TWU44706.1"/>
    </source>
</evidence>
<accession>A0A5C6EB35</accession>
<dbReference type="OrthoDB" id="207848at2"/>
<evidence type="ECO:0000313" key="2">
    <source>
        <dbReference type="Proteomes" id="UP000318288"/>
    </source>
</evidence>